<organism evidence="1 2">
    <name type="scientific">Vagococcus fluvialis</name>
    <dbReference type="NCBI Taxonomy" id="2738"/>
    <lineage>
        <taxon>Bacteria</taxon>
        <taxon>Bacillati</taxon>
        <taxon>Bacillota</taxon>
        <taxon>Bacilli</taxon>
        <taxon>Lactobacillales</taxon>
        <taxon>Enterococcaceae</taxon>
        <taxon>Vagococcus</taxon>
    </lineage>
</organism>
<accession>A0A369AQ85</accession>
<protein>
    <submittedName>
        <fullName evidence="1">Uncharacterized protein</fullName>
    </submittedName>
</protein>
<dbReference type="EMBL" id="NGJX01000019">
    <property type="protein sequence ID" value="RST98646.1"/>
    <property type="molecule type" value="Genomic_DNA"/>
</dbReference>
<proteinExistence type="predicted"/>
<evidence type="ECO:0000313" key="2">
    <source>
        <dbReference type="Proteomes" id="UP000288197"/>
    </source>
</evidence>
<dbReference type="GeneID" id="63147518"/>
<dbReference type="Proteomes" id="UP000288197">
    <property type="component" value="Unassembled WGS sequence"/>
</dbReference>
<evidence type="ECO:0000313" key="1">
    <source>
        <dbReference type="EMBL" id="RST98646.1"/>
    </source>
</evidence>
<dbReference type="AlphaFoldDB" id="A0A369AQ85"/>
<reference evidence="1 2" key="1">
    <citation type="submission" date="2017-05" db="EMBL/GenBank/DDBJ databases">
        <title>Vagococcus spp. assemblies.</title>
        <authorList>
            <person name="Gulvik C.A."/>
        </authorList>
    </citation>
    <scope>NUCLEOTIDE SEQUENCE [LARGE SCALE GENOMIC DNA]</scope>
    <source>
        <strain evidence="1 2">NCFB 2497</strain>
    </source>
</reference>
<comment type="caution">
    <text evidence="1">The sequence shown here is derived from an EMBL/GenBank/DDBJ whole genome shotgun (WGS) entry which is preliminary data.</text>
</comment>
<gene>
    <name evidence="1" type="ORF">CBF32_12655</name>
</gene>
<dbReference type="RefSeq" id="WP_114290524.1">
    <property type="nucleotide sequence ID" value="NZ_JBMEAK010000048.1"/>
</dbReference>
<name>A0A369AQ85_9ENTE</name>
<keyword evidence="2" id="KW-1185">Reference proteome</keyword>
<sequence>MANPFVGILLKAMKYIGPIIMKQITDYVSSEQFNAQAKKMIQMVVERMVKIVMHEKKIKPR</sequence>